<dbReference type="CDD" id="cd07197">
    <property type="entry name" value="nitrilase"/>
    <property type="match status" value="1"/>
</dbReference>
<organism evidence="3 4">
    <name type="scientific">Peribacillus cavernae</name>
    <dbReference type="NCBI Taxonomy" id="1674310"/>
    <lineage>
        <taxon>Bacteria</taxon>
        <taxon>Bacillati</taxon>
        <taxon>Bacillota</taxon>
        <taxon>Bacilli</taxon>
        <taxon>Bacillales</taxon>
        <taxon>Bacillaceae</taxon>
        <taxon>Peribacillus</taxon>
    </lineage>
</organism>
<sequence>MIGEKAISSVKLKVAGIQLGPYLGSYNTQMDNIVKLSEKLLSSQEVDILCLPELMTSPYFCSVELDDFQKYAESIPGPTTQTITALAKKYDTTIIGTLFEKDSKLNKYYNTAFISSPDGKLIGKYRKTHIPFIDVPGTRALEKKYFSPGEELKPFIINRQSVGILICYDRSFPEAWRELVLNNAKVVFVPTSGSGFRSEAFVEELRIRALENGVFVVAVNKYGTEKMEEEKKGKKFYGKSCVIDPLGNVIESLEDLSDQSFQVELSLDMIDDARLRLSYFRDRRPDLYTSLIEPV</sequence>
<dbReference type="RefSeq" id="WP_126866863.1">
    <property type="nucleotide sequence ID" value="NZ_JAUSTX010000040.1"/>
</dbReference>
<comment type="caution">
    <text evidence="3">The sequence shown here is derived from an EMBL/GenBank/DDBJ whole genome shotgun (WGS) entry which is preliminary data.</text>
</comment>
<dbReference type="AlphaFoldDB" id="A0A3S0U9Y4"/>
<evidence type="ECO:0000259" key="2">
    <source>
        <dbReference type="PROSITE" id="PS50263"/>
    </source>
</evidence>
<dbReference type="OrthoDB" id="9811121at2"/>
<gene>
    <name evidence="3" type="ORF">ELQ35_19530</name>
</gene>
<dbReference type="InterPro" id="IPR036526">
    <property type="entry name" value="C-N_Hydrolase_sf"/>
</dbReference>
<dbReference type="Proteomes" id="UP000267430">
    <property type="component" value="Unassembled WGS sequence"/>
</dbReference>
<evidence type="ECO:0000256" key="1">
    <source>
        <dbReference type="ARBA" id="ARBA00022801"/>
    </source>
</evidence>
<reference evidence="3 4" key="1">
    <citation type="submission" date="2018-12" db="EMBL/GenBank/DDBJ databases">
        <title>Bacillus chawlae sp. nov., Bacillus glennii sp. nov., and Bacillus saganii sp. nov. Isolated from the Vehicle Assembly Building at Kennedy Space Center where the Viking Spacecraft were Assembled.</title>
        <authorList>
            <person name="Seuylemezian A."/>
            <person name="Vaishampayan P."/>
        </authorList>
    </citation>
    <scope>NUCLEOTIDE SEQUENCE [LARGE SCALE GENOMIC DNA]</scope>
    <source>
        <strain evidence="3 4">L5</strain>
    </source>
</reference>
<keyword evidence="4" id="KW-1185">Reference proteome</keyword>
<dbReference type="PANTHER" id="PTHR43674:SF16">
    <property type="entry name" value="CARBON-NITROGEN FAMILY, PUTATIVE (AFU_ORTHOLOGUE AFUA_5G02350)-RELATED"/>
    <property type="match status" value="1"/>
</dbReference>
<accession>A0A3S0U9Y4</accession>
<dbReference type="Pfam" id="PF00795">
    <property type="entry name" value="CN_hydrolase"/>
    <property type="match status" value="1"/>
</dbReference>
<keyword evidence="1 3" id="KW-0378">Hydrolase</keyword>
<dbReference type="InterPro" id="IPR003010">
    <property type="entry name" value="C-N_Hydrolase"/>
</dbReference>
<proteinExistence type="predicted"/>
<dbReference type="Gene3D" id="3.60.110.10">
    <property type="entry name" value="Carbon-nitrogen hydrolase"/>
    <property type="match status" value="1"/>
</dbReference>
<evidence type="ECO:0000313" key="4">
    <source>
        <dbReference type="Proteomes" id="UP000267430"/>
    </source>
</evidence>
<name>A0A3S0U9Y4_9BACI</name>
<protein>
    <submittedName>
        <fullName evidence="3">Carbon-nitrogen hydrolase family protein</fullName>
    </submittedName>
</protein>
<dbReference type="PROSITE" id="PS50263">
    <property type="entry name" value="CN_HYDROLASE"/>
    <property type="match status" value="1"/>
</dbReference>
<dbReference type="EMBL" id="RYZZ01000038">
    <property type="protein sequence ID" value="RUQ25789.1"/>
    <property type="molecule type" value="Genomic_DNA"/>
</dbReference>
<dbReference type="GO" id="GO:0016811">
    <property type="term" value="F:hydrolase activity, acting on carbon-nitrogen (but not peptide) bonds, in linear amides"/>
    <property type="evidence" value="ECO:0007669"/>
    <property type="project" value="TreeGrafter"/>
</dbReference>
<evidence type="ECO:0000313" key="3">
    <source>
        <dbReference type="EMBL" id="RUQ25789.1"/>
    </source>
</evidence>
<feature type="domain" description="CN hydrolase" evidence="2">
    <location>
        <begin position="12"/>
        <end position="277"/>
    </location>
</feature>
<dbReference type="SUPFAM" id="SSF56317">
    <property type="entry name" value="Carbon-nitrogen hydrolase"/>
    <property type="match status" value="1"/>
</dbReference>
<dbReference type="InterPro" id="IPR050345">
    <property type="entry name" value="Aliph_Amidase/BUP"/>
</dbReference>
<dbReference type="PANTHER" id="PTHR43674">
    <property type="entry name" value="NITRILASE C965.09-RELATED"/>
    <property type="match status" value="1"/>
</dbReference>